<dbReference type="GO" id="GO:2001236">
    <property type="term" value="P:regulation of extrinsic apoptotic signaling pathway"/>
    <property type="evidence" value="ECO:0007669"/>
    <property type="project" value="TreeGrafter"/>
</dbReference>
<comment type="caution">
    <text evidence="3">The sequence shown here is derived from an EMBL/GenBank/DDBJ whole genome shotgun (WGS) entry which is preliminary data.</text>
</comment>
<protein>
    <submittedName>
        <fullName evidence="3">Uncharacterized protein</fullName>
    </submittedName>
</protein>
<sequence>SEPSVDEVVDMLQKILKPKNFRVIRSCSLEVDVGDQQKTIDHIISLLSSEGDTIEKEIKQDPNFSRLLGEKPTLSIFKQVMDSVLEVALPTKVNSELESETERKLKMIAFVVHATTRFAADGNHPMAQIMGFGTKYLQENCTSWVSQKGGWAKLMEEEHID</sequence>
<proteinExistence type="predicted"/>
<dbReference type="OMA" id="IKEDHAF"/>
<dbReference type="InterPro" id="IPR002475">
    <property type="entry name" value="Bcl2-like"/>
</dbReference>
<organism evidence="3 4">
    <name type="scientific">Scyliorhinus torazame</name>
    <name type="common">Cloudy catshark</name>
    <name type="synonym">Catulus torazame</name>
    <dbReference type="NCBI Taxonomy" id="75743"/>
    <lineage>
        <taxon>Eukaryota</taxon>
        <taxon>Metazoa</taxon>
        <taxon>Chordata</taxon>
        <taxon>Craniata</taxon>
        <taxon>Vertebrata</taxon>
        <taxon>Chondrichthyes</taxon>
        <taxon>Elasmobranchii</taxon>
        <taxon>Galeomorphii</taxon>
        <taxon>Galeoidea</taxon>
        <taxon>Carcharhiniformes</taxon>
        <taxon>Scyliorhinidae</taxon>
        <taxon>Scyliorhinus</taxon>
    </lineage>
</organism>
<dbReference type="EMBL" id="BFAA01012888">
    <property type="protein sequence ID" value="GCB77399.1"/>
    <property type="molecule type" value="Genomic_DNA"/>
</dbReference>
<feature type="non-terminal residue" evidence="3">
    <location>
        <position position="1"/>
    </location>
</feature>
<evidence type="ECO:0000256" key="2">
    <source>
        <dbReference type="ARBA" id="ARBA00022703"/>
    </source>
</evidence>
<name>A0A401PWA1_SCYTO</name>
<evidence type="ECO:0000256" key="1">
    <source>
        <dbReference type="ARBA" id="ARBA00022553"/>
    </source>
</evidence>
<keyword evidence="4" id="KW-1185">Reference proteome</keyword>
<dbReference type="Proteomes" id="UP000288216">
    <property type="component" value="Unassembled WGS sequence"/>
</dbReference>
<dbReference type="OrthoDB" id="9948726at2759"/>
<dbReference type="PANTHER" id="PTHR14965">
    <property type="entry name" value="SI:CH73-248E21.1"/>
    <property type="match status" value="1"/>
</dbReference>
<keyword evidence="2" id="KW-0053">Apoptosis</keyword>
<dbReference type="PROSITE" id="PS50062">
    <property type="entry name" value="BCL2_FAMILY"/>
    <property type="match status" value="1"/>
</dbReference>
<dbReference type="GO" id="GO:0006915">
    <property type="term" value="P:apoptotic process"/>
    <property type="evidence" value="ECO:0007669"/>
    <property type="project" value="UniProtKB-KW"/>
</dbReference>
<evidence type="ECO:0000313" key="3">
    <source>
        <dbReference type="EMBL" id="GCB77399.1"/>
    </source>
</evidence>
<dbReference type="SUPFAM" id="SSF56854">
    <property type="entry name" value="Bcl-2 inhibitors of programmed cell death"/>
    <property type="match status" value="1"/>
</dbReference>
<dbReference type="PANTHER" id="PTHR14965:SF7">
    <property type="match status" value="1"/>
</dbReference>
<dbReference type="AlphaFoldDB" id="A0A401PWA1"/>
<accession>A0A401PWA1</accession>
<dbReference type="STRING" id="75743.A0A401PWA1"/>
<keyword evidence="1" id="KW-0597">Phosphoprotein</keyword>
<evidence type="ECO:0000313" key="4">
    <source>
        <dbReference type="Proteomes" id="UP000288216"/>
    </source>
</evidence>
<gene>
    <name evidence="3" type="ORF">scyTo_0018464</name>
</gene>
<dbReference type="Gene3D" id="1.10.437.10">
    <property type="entry name" value="Blc2-like"/>
    <property type="match status" value="1"/>
</dbReference>
<dbReference type="InterPro" id="IPR036834">
    <property type="entry name" value="Bcl-2-like_sf"/>
</dbReference>
<reference evidence="3 4" key="1">
    <citation type="journal article" date="2018" name="Nat. Ecol. Evol.">
        <title>Shark genomes provide insights into elasmobranch evolution and the origin of vertebrates.</title>
        <authorList>
            <person name="Hara Y"/>
            <person name="Yamaguchi K"/>
            <person name="Onimaru K"/>
            <person name="Kadota M"/>
            <person name="Koyanagi M"/>
            <person name="Keeley SD"/>
            <person name="Tatsumi K"/>
            <person name="Tanaka K"/>
            <person name="Motone F"/>
            <person name="Kageyama Y"/>
            <person name="Nozu R"/>
            <person name="Adachi N"/>
            <person name="Nishimura O"/>
            <person name="Nakagawa R"/>
            <person name="Tanegashima C"/>
            <person name="Kiyatake I"/>
            <person name="Matsumoto R"/>
            <person name="Murakumo K"/>
            <person name="Nishida K"/>
            <person name="Terakita A"/>
            <person name="Kuratani S"/>
            <person name="Sato K"/>
            <person name="Hyodo S Kuraku.S."/>
        </authorList>
    </citation>
    <scope>NUCLEOTIDE SEQUENCE [LARGE SCALE GENOMIC DNA]</scope>
</reference>